<dbReference type="CDD" id="cd04301">
    <property type="entry name" value="NAT_SF"/>
    <property type="match status" value="1"/>
</dbReference>
<evidence type="ECO:0000256" key="1">
    <source>
        <dbReference type="SAM" id="MobiDB-lite"/>
    </source>
</evidence>
<dbReference type="PANTHER" id="PTHR47237:SF1">
    <property type="entry name" value="SLL0310 PROTEIN"/>
    <property type="match status" value="1"/>
</dbReference>
<dbReference type="SUPFAM" id="SSF55729">
    <property type="entry name" value="Acyl-CoA N-acyltransferases (Nat)"/>
    <property type="match status" value="1"/>
</dbReference>
<dbReference type="Pfam" id="PF00583">
    <property type="entry name" value="Acetyltransf_1"/>
    <property type="match status" value="1"/>
</dbReference>
<evidence type="ECO:0000259" key="2">
    <source>
        <dbReference type="Pfam" id="PF00583"/>
    </source>
</evidence>
<feature type="domain" description="N-acetyltransferase" evidence="2">
    <location>
        <begin position="75"/>
        <end position="130"/>
    </location>
</feature>
<dbReference type="PANTHER" id="PTHR47237">
    <property type="entry name" value="SLL0310 PROTEIN"/>
    <property type="match status" value="1"/>
</dbReference>
<reference evidence="4" key="1">
    <citation type="submission" date="2017-02" db="UniProtKB">
        <authorList>
            <consortium name="WormBaseParasite"/>
        </authorList>
    </citation>
    <scope>IDENTIFICATION</scope>
</reference>
<feature type="region of interest" description="Disordered" evidence="1">
    <location>
        <begin position="1"/>
        <end position="20"/>
    </location>
</feature>
<proteinExistence type="predicted"/>
<evidence type="ECO:0000313" key="3">
    <source>
        <dbReference type="Proteomes" id="UP000050640"/>
    </source>
</evidence>
<dbReference type="InterPro" id="IPR052729">
    <property type="entry name" value="Acyl/Acetyltrans_Enzymes"/>
</dbReference>
<keyword evidence="3" id="KW-1185">Reference proteome</keyword>
<dbReference type="GO" id="GO:0016747">
    <property type="term" value="F:acyltransferase activity, transferring groups other than amino-acyl groups"/>
    <property type="evidence" value="ECO:0007669"/>
    <property type="project" value="InterPro"/>
</dbReference>
<name>A0A0R3RM68_9BILA</name>
<protein>
    <submittedName>
        <fullName evidence="4">N-acetyltransferase domain-containing protein</fullName>
    </submittedName>
</protein>
<dbReference type="InterPro" id="IPR000182">
    <property type="entry name" value="GNAT_dom"/>
</dbReference>
<dbReference type="Gene3D" id="3.40.630.30">
    <property type="match status" value="1"/>
</dbReference>
<dbReference type="Proteomes" id="UP000050640">
    <property type="component" value="Unplaced"/>
</dbReference>
<dbReference type="WBParaSite" id="EEL_0000257801-mRNA-1">
    <property type="protein sequence ID" value="EEL_0000257801-mRNA-1"/>
    <property type="gene ID" value="EEL_0000257801"/>
</dbReference>
<sequence>MTSEEVNNKGEMGSDDDDNDEVTMTSEIVYARGGKEDFVSLVNASNETNGWTRKYRDYDCYRKMLGPTKLHDISARTRIGDYVGSCICLEFDDFAFVSLYYVRPEYRKRGVGCELFKRVVNDDLRKKNVGLNAVKIMSQIYSDKLGFNKRTPWMIDIIKAKNIDKQRIIVCKPKVITVDDISLTVKDGKEVTLQRIIDYDATVAKRRREEFVRQWAVDRIDAVCKVLVNSADEIVGYGCGRLLSVVGYPTFAPMYCDSDDGFKLLFHVLYSCFEEELKERNQINLFMPTIKSTTVQKMLHGIADLEMREQLSPQFTQKIPDHDINKVYCVSDVTMFL</sequence>
<dbReference type="InterPro" id="IPR016181">
    <property type="entry name" value="Acyl_CoA_acyltransferase"/>
</dbReference>
<evidence type="ECO:0000313" key="4">
    <source>
        <dbReference type="WBParaSite" id="EEL_0000257801-mRNA-1"/>
    </source>
</evidence>
<dbReference type="AlphaFoldDB" id="A0A0R3RM68"/>
<organism evidence="3 4">
    <name type="scientific">Elaeophora elaphi</name>
    <dbReference type="NCBI Taxonomy" id="1147741"/>
    <lineage>
        <taxon>Eukaryota</taxon>
        <taxon>Metazoa</taxon>
        <taxon>Ecdysozoa</taxon>
        <taxon>Nematoda</taxon>
        <taxon>Chromadorea</taxon>
        <taxon>Rhabditida</taxon>
        <taxon>Spirurina</taxon>
        <taxon>Spiruromorpha</taxon>
        <taxon>Filarioidea</taxon>
        <taxon>Onchocercidae</taxon>
        <taxon>Elaeophora</taxon>
    </lineage>
</organism>
<dbReference type="STRING" id="1147741.A0A0R3RM68"/>
<dbReference type="Gene3D" id="3.40.630.90">
    <property type="match status" value="1"/>
</dbReference>
<accession>A0A0R3RM68</accession>